<feature type="compositionally biased region" description="Polar residues" evidence="1">
    <location>
        <begin position="39"/>
        <end position="72"/>
    </location>
</feature>
<evidence type="ECO:0000313" key="3">
    <source>
        <dbReference type="EMBL" id="KAJ3565897.1"/>
    </source>
</evidence>
<dbReference type="InterPro" id="IPR043904">
    <property type="entry name" value="PhoD_2-like"/>
</dbReference>
<dbReference type="Proteomes" id="UP001148614">
    <property type="component" value="Unassembled WGS sequence"/>
</dbReference>
<dbReference type="PANTHER" id="PTHR46689">
    <property type="entry name" value="MEMBRANE PROTEIN, PUTATIVE-RELATED"/>
    <property type="match status" value="1"/>
</dbReference>
<name>A0A9W8NA80_9PEZI</name>
<evidence type="ECO:0000256" key="1">
    <source>
        <dbReference type="SAM" id="MobiDB-lite"/>
    </source>
</evidence>
<feature type="domain" description="PhoD-like phosphatase" evidence="2">
    <location>
        <begin position="943"/>
        <end position="1200"/>
    </location>
</feature>
<dbReference type="VEuPathDB" id="FungiDB:F4678DRAFT_127306"/>
<dbReference type="PANTHER" id="PTHR46689:SF1">
    <property type="entry name" value="PHOD-LIKE PHOSPHATASE DOMAIN-CONTAINING PROTEIN"/>
    <property type="match status" value="1"/>
</dbReference>
<dbReference type="InterPro" id="IPR018946">
    <property type="entry name" value="PhoD-like_MPP"/>
</dbReference>
<accession>A0A9W8NA80</accession>
<feature type="compositionally biased region" description="Basic and acidic residues" evidence="1">
    <location>
        <begin position="90"/>
        <end position="110"/>
    </location>
</feature>
<feature type="domain" description="PhoD-like phosphatase" evidence="2">
    <location>
        <begin position="1208"/>
        <end position="1346"/>
    </location>
</feature>
<dbReference type="GO" id="GO:0016020">
    <property type="term" value="C:membrane"/>
    <property type="evidence" value="ECO:0007669"/>
    <property type="project" value="TreeGrafter"/>
</dbReference>
<comment type="caution">
    <text evidence="3">The sequence shown here is derived from an EMBL/GenBank/DDBJ whole genome shotgun (WGS) entry which is preliminary data.</text>
</comment>
<reference evidence="3" key="1">
    <citation type="submission" date="2022-07" db="EMBL/GenBank/DDBJ databases">
        <title>Genome Sequence of Xylaria arbuscula.</title>
        <authorList>
            <person name="Buettner E."/>
        </authorList>
    </citation>
    <scope>NUCLEOTIDE SEQUENCE</scope>
    <source>
        <strain evidence="3">VT107</strain>
    </source>
</reference>
<sequence>MSTPYWGQLPPPQGRRLSQSSDQTDRRQSLDRSSLPQPRYSSNRASEQTNFTDAPTDSTYSPLASPTTSNAPGSGLTPRPPSLSYTQNQRHQELPENRARRTTRAPDDNTYRVANTSPLPAAPDAPKAHPASYTGYYRNSGSPYTDRPADQYSLPHLSHRQDTQSNVVNMEPETFYKDATPPAERQSRQPALDRAYQNFNDGVVSPEHLERELVRSGSIRRPPNGYRPDKRDPNSPRRRESLGPESPQPMWAADRSPLQKLELTLDSITKEEKRARVEAAERRARERAAKVNKAATAGERNQSLPERQAGQQVQVSNKDASIGGERSRHKSPASSSQAMPTAFIGHGVSPQNPSEVGTQYGIPVEPTEAQNAPQNREVSATTNGTPKRNLSFRERAATHERALPRESNHVTYPAAQTAAHGGYPAPVRSGSNKLKKNPPGDPWYTARREAEERSVQRSHSHYRRDAAPEDSYAEPPPSRHDASYATQPAARLTIDRSPPTEYARPPARGKTFGEDKHVEEPPSRIRELAAAIGFRRSNSMGSDQRPNLSESENTPILTGRNMQQSTLDGSVSHRQESTISGGLGSASSLNQSRPIPAPTKAFQGSQIGEKGTKSVKFQDSGHESGISSDHLSDATHQRHHLREYLHHDGLKPGQGTYRAPVYLDEWKQGTVGLLSGPLLDLTQEPVQNKPIQTLDKNTPWWEAGSKRRASFSTQSPPKRTFDGANDDDETRTAFKPPIYFKCGPLLRYCGIRSEEMHVRMSRDNLASNKEIWRGSVMIVTQDSESSYDPMPILRLFVQPIELLPPPPAEVDGEQPLLPEYVDPIAGIPKVGNQGETLYVRPVDQLEEAKDLSMVEPDDGLFEVVRSLPDDGPDPPGSFPNRKRRIEVDGEKLGKYKDVRGFRLHAERGHTFWRFNIEIELRDKQQRIAYRINNGPTTGFWVPARGESMNIMFYSCNGFSQSVNPDDFSGPDPMWRDVLNDHQTRPFHVMIGGGDQVYNDAVANKAKLFREWIALKNPLHKTNAPFTPAMQDELEAFYLDRYMMWFSQGLFGLASSQIPMVNMYDDHDIIDGFGSYPHHFMKSPVFSGLGNVAFKYYLLFQHQSIPNETDNEPSWCLGVKPGPYINQLSRSLFVSLGARVSLLAVDARTERTRDEVVHPDTWGKLMDRCYEEIVKGKTQHLLVLLGVPIAYPRLVWLENILTSRLMDPIKALGKFGLLGNLVNSFDGGVEVLDDLDDHWTAKNHKDERRLVIEDLQDLAVDKSIRVTILSGDVHLAAVGQFYSNPKLRIPKHEDFRYMLNVISSAIANTPPPDLMADVLNKRNKVHHFDKETDEDMMPLFADGVDGTWTGNPPRLT</sequence>
<feature type="region of interest" description="Disordered" evidence="1">
    <location>
        <begin position="367"/>
        <end position="390"/>
    </location>
</feature>
<keyword evidence="4" id="KW-1185">Reference proteome</keyword>
<feature type="compositionally biased region" description="Basic and acidic residues" evidence="1">
    <location>
        <begin position="227"/>
        <end position="242"/>
    </location>
</feature>
<feature type="compositionally biased region" description="Polar residues" evidence="1">
    <location>
        <begin position="299"/>
        <end position="319"/>
    </location>
</feature>
<dbReference type="Gene3D" id="3.60.21.70">
    <property type="entry name" value="PhoD-like phosphatase"/>
    <property type="match status" value="1"/>
</dbReference>
<feature type="region of interest" description="Disordered" evidence="1">
    <location>
        <begin position="706"/>
        <end position="728"/>
    </location>
</feature>
<feature type="compositionally biased region" description="Polar residues" evidence="1">
    <location>
        <begin position="537"/>
        <end position="569"/>
    </location>
</feature>
<feature type="region of interest" description="Disordered" evidence="1">
    <location>
        <begin position="200"/>
        <end position="258"/>
    </location>
</feature>
<feature type="region of interest" description="Disordered" evidence="1">
    <location>
        <begin position="273"/>
        <end position="340"/>
    </location>
</feature>
<dbReference type="EMBL" id="JANPWZ010001426">
    <property type="protein sequence ID" value="KAJ3565897.1"/>
    <property type="molecule type" value="Genomic_DNA"/>
</dbReference>
<dbReference type="InterPro" id="IPR038607">
    <property type="entry name" value="PhoD-like_sf"/>
</dbReference>
<organism evidence="3 4">
    <name type="scientific">Xylaria arbuscula</name>
    <dbReference type="NCBI Taxonomy" id="114810"/>
    <lineage>
        <taxon>Eukaryota</taxon>
        <taxon>Fungi</taxon>
        <taxon>Dikarya</taxon>
        <taxon>Ascomycota</taxon>
        <taxon>Pezizomycotina</taxon>
        <taxon>Sordariomycetes</taxon>
        <taxon>Xylariomycetidae</taxon>
        <taxon>Xylariales</taxon>
        <taxon>Xylariaceae</taxon>
        <taxon>Xylaria</taxon>
    </lineage>
</organism>
<feature type="compositionally biased region" description="Basic and acidic residues" evidence="1">
    <location>
        <begin position="446"/>
        <end position="455"/>
    </location>
</feature>
<evidence type="ECO:0000313" key="4">
    <source>
        <dbReference type="Proteomes" id="UP001148614"/>
    </source>
</evidence>
<feature type="compositionally biased region" description="Basic and acidic residues" evidence="1">
    <location>
        <begin position="511"/>
        <end position="523"/>
    </location>
</feature>
<feature type="region of interest" description="Disordered" evidence="1">
    <location>
        <begin position="537"/>
        <end position="638"/>
    </location>
</feature>
<feature type="region of interest" description="Disordered" evidence="1">
    <location>
        <begin position="416"/>
        <end position="523"/>
    </location>
</feature>
<protein>
    <recommendedName>
        <fullName evidence="2">PhoD-like phosphatase domain-containing protein</fullName>
    </recommendedName>
</protein>
<feature type="compositionally biased region" description="Polar residues" evidence="1">
    <location>
        <begin position="577"/>
        <end position="593"/>
    </location>
</feature>
<feature type="region of interest" description="Disordered" evidence="1">
    <location>
        <begin position="1"/>
        <end position="168"/>
    </location>
</feature>
<dbReference type="Pfam" id="PF19050">
    <property type="entry name" value="PhoD_2"/>
    <property type="match status" value="2"/>
</dbReference>
<feature type="compositionally biased region" description="Basic and acidic residues" evidence="1">
    <location>
        <begin position="273"/>
        <end position="289"/>
    </location>
</feature>
<dbReference type="CDD" id="cd07389">
    <property type="entry name" value="MPP_PhoD"/>
    <property type="match status" value="1"/>
</dbReference>
<proteinExistence type="predicted"/>
<evidence type="ECO:0000259" key="2">
    <source>
        <dbReference type="Pfam" id="PF19050"/>
    </source>
</evidence>
<feature type="compositionally biased region" description="Low complexity" evidence="1">
    <location>
        <begin position="118"/>
        <end position="131"/>
    </location>
</feature>
<gene>
    <name evidence="3" type="ORF">NPX13_g7330</name>
</gene>
<feature type="compositionally biased region" description="Polar residues" evidence="1">
    <location>
        <begin position="368"/>
        <end position="388"/>
    </location>
</feature>